<evidence type="ECO:0000256" key="1">
    <source>
        <dbReference type="SAM" id="Phobius"/>
    </source>
</evidence>
<dbReference type="GO" id="GO:0004190">
    <property type="term" value="F:aspartic-type endopeptidase activity"/>
    <property type="evidence" value="ECO:0007669"/>
    <property type="project" value="InterPro"/>
</dbReference>
<dbReference type="Proteomes" id="UP000239549">
    <property type="component" value="Unassembled WGS sequence"/>
</dbReference>
<accession>A0A2L2XCN4</accession>
<dbReference type="Pfam" id="PF01478">
    <property type="entry name" value="Peptidase_A24"/>
    <property type="match status" value="1"/>
</dbReference>
<reference evidence="4" key="1">
    <citation type="submission" date="2018-02" db="EMBL/GenBank/DDBJ databases">
        <title>Genome sequence of Desulfocucumis palustris strain NAW-5.</title>
        <authorList>
            <person name="Watanabe M."/>
            <person name="Kojima H."/>
            <person name="Fukui M."/>
        </authorList>
    </citation>
    <scope>NUCLEOTIDE SEQUENCE [LARGE SCALE GENOMIC DNA]</scope>
    <source>
        <strain evidence="4">NAW-5</strain>
    </source>
</reference>
<proteinExistence type="predicted"/>
<dbReference type="InterPro" id="IPR000045">
    <property type="entry name" value="Prepilin_IV_endopep_pep"/>
</dbReference>
<evidence type="ECO:0000259" key="2">
    <source>
        <dbReference type="Pfam" id="PF01478"/>
    </source>
</evidence>
<dbReference type="GO" id="GO:0016020">
    <property type="term" value="C:membrane"/>
    <property type="evidence" value="ECO:0007669"/>
    <property type="project" value="InterPro"/>
</dbReference>
<dbReference type="AlphaFoldDB" id="A0A2L2XCN4"/>
<organism evidence="3 4">
    <name type="scientific">Desulfocucumis palustris</name>
    <dbReference type="NCBI Taxonomy" id="1898651"/>
    <lineage>
        <taxon>Bacteria</taxon>
        <taxon>Bacillati</taxon>
        <taxon>Bacillota</taxon>
        <taxon>Clostridia</taxon>
        <taxon>Eubacteriales</taxon>
        <taxon>Desulfocucumaceae</taxon>
        <taxon>Desulfocucumis</taxon>
    </lineage>
</organism>
<sequence>MNKRRFFLPASGTNCRRPEQIRLELLFHLKYKTPGRCLYFISLTACKTPSTKAGDKQAIKERGHTSMFLMFYIKMFYITYQTFKYEFLLWLAILWGTSLIMYSGILPLPWSLILPLLVWTAYTDIRFRIIPNTAVLALAATGFVLQPHDAVTGFLGCFIILLPLYCLNGIGGGDVKLTAAMGALLGYRGGVEALFFTSLLAIAYIFIIKLTRGKALGWIKDSIFTTFTIRFIRVAGFKRPAGQAELIKETVPLGAFFLPGILMLFLFQGGKTC</sequence>
<gene>
    <name evidence="3" type="ORF">DCCM_3211</name>
</gene>
<feature type="transmembrane region" description="Helical" evidence="1">
    <location>
        <begin position="191"/>
        <end position="208"/>
    </location>
</feature>
<keyword evidence="4" id="KW-1185">Reference proteome</keyword>
<keyword evidence="1" id="KW-1133">Transmembrane helix</keyword>
<comment type="caution">
    <text evidence="3">The sequence shown here is derived from an EMBL/GenBank/DDBJ whole genome shotgun (WGS) entry which is preliminary data.</text>
</comment>
<evidence type="ECO:0000313" key="3">
    <source>
        <dbReference type="EMBL" id="GBF34099.1"/>
    </source>
</evidence>
<name>A0A2L2XCN4_9FIRM</name>
<feature type="transmembrane region" description="Helical" evidence="1">
    <location>
        <begin position="151"/>
        <end position="170"/>
    </location>
</feature>
<keyword evidence="1" id="KW-0472">Membrane</keyword>
<feature type="transmembrane region" description="Helical" evidence="1">
    <location>
        <begin position="129"/>
        <end position="145"/>
    </location>
</feature>
<protein>
    <recommendedName>
        <fullName evidence="2">Prepilin type IV endopeptidase peptidase domain-containing protein</fullName>
    </recommendedName>
</protein>
<feature type="transmembrane region" description="Helical" evidence="1">
    <location>
        <begin position="89"/>
        <end position="117"/>
    </location>
</feature>
<feature type="domain" description="Prepilin type IV endopeptidase peptidase" evidence="2">
    <location>
        <begin position="113"/>
        <end position="205"/>
    </location>
</feature>
<evidence type="ECO:0000313" key="4">
    <source>
        <dbReference type="Proteomes" id="UP000239549"/>
    </source>
</evidence>
<feature type="transmembrane region" description="Helical" evidence="1">
    <location>
        <begin position="250"/>
        <end position="267"/>
    </location>
</feature>
<keyword evidence="1" id="KW-0812">Transmembrane</keyword>
<dbReference type="EMBL" id="BFAV01000127">
    <property type="protein sequence ID" value="GBF34099.1"/>
    <property type="molecule type" value="Genomic_DNA"/>
</dbReference>
<dbReference type="Gene3D" id="1.20.120.1220">
    <property type="match status" value="1"/>
</dbReference>
<feature type="transmembrane region" description="Helical" evidence="1">
    <location>
        <begin position="66"/>
        <end position="83"/>
    </location>
</feature>
<dbReference type="OrthoDB" id="9789291at2"/>